<evidence type="ECO:0000256" key="4">
    <source>
        <dbReference type="ARBA" id="ARBA00022679"/>
    </source>
</evidence>
<evidence type="ECO:0000256" key="5">
    <source>
        <dbReference type="ARBA" id="ARBA00031445"/>
    </source>
</evidence>
<dbReference type="UniPathway" id="UPA00958"/>
<dbReference type="GO" id="GO:0005886">
    <property type="term" value="C:plasma membrane"/>
    <property type="evidence" value="ECO:0007669"/>
    <property type="project" value="UniProtKB-SubCell"/>
</dbReference>
<dbReference type="EMBL" id="RAQH01000006">
    <property type="protein sequence ID" value="RKE86846.1"/>
    <property type="molecule type" value="Genomic_DNA"/>
</dbReference>
<dbReference type="Proteomes" id="UP000658202">
    <property type="component" value="Unassembled WGS sequence"/>
</dbReference>
<keyword evidence="8" id="KW-0472">Membrane</keyword>
<accession>A0A420D7V5</accession>
<evidence type="ECO:0000313" key="13">
    <source>
        <dbReference type="Proteomes" id="UP000658202"/>
    </source>
</evidence>
<keyword evidence="8" id="KW-1003">Cell membrane</keyword>
<evidence type="ECO:0000256" key="3">
    <source>
        <dbReference type="ARBA" id="ARBA00019077"/>
    </source>
</evidence>
<dbReference type="InterPro" id="IPR038107">
    <property type="entry name" value="Glycos_transf_N_sf"/>
</dbReference>
<dbReference type="GO" id="GO:0009244">
    <property type="term" value="P:lipopolysaccharide core region biosynthetic process"/>
    <property type="evidence" value="ECO:0007669"/>
    <property type="project" value="UniProtKB-UniRule"/>
</dbReference>
<evidence type="ECO:0000256" key="6">
    <source>
        <dbReference type="ARBA" id="ARBA00049183"/>
    </source>
</evidence>
<proteinExistence type="inferred from homology"/>
<evidence type="ECO:0000313" key="12">
    <source>
        <dbReference type="Proteomes" id="UP000285906"/>
    </source>
</evidence>
<reference evidence="13" key="3">
    <citation type="journal article" date="2019" name="Int. J. Syst. Evol. Microbiol.">
        <title>The Global Catalogue of Microorganisms (GCM) 10K type strain sequencing project: providing services to taxonomists for standard genome sequencing and annotation.</title>
        <authorList>
            <consortium name="The Broad Institute Genomics Platform"/>
            <consortium name="The Broad Institute Genome Sequencing Center for Infectious Disease"/>
            <person name="Wu L."/>
            <person name="Ma J."/>
        </authorList>
    </citation>
    <scope>NUCLEOTIDE SEQUENCE [LARGE SCALE GENOMIC DNA]</scope>
    <source>
        <strain evidence="13">CCM 8490</strain>
    </source>
</reference>
<dbReference type="OrthoDB" id="9789797at2"/>
<keyword evidence="8" id="KW-0448">Lipopolysaccharide biosynthesis</keyword>
<evidence type="ECO:0000313" key="11">
    <source>
        <dbReference type="EMBL" id="RKE86846.1"/>
    </source>
</evidence>
<evidence type="ECO:0000256" key="2">
    <source>
        <dbReference type="ARBA" id="ARBA00012621"/>
    </source>
</evidence>
<feature type="active site" description="Proton acceptor" evidence="7">
    <location>
        <position position="59"/>
    </location>
</feature>
<feature type="domain" description="3-deoxy-D-manno-octulosonic-acid transferase N-terminal" evidence="9">
    <location>
        <begin position="42"/>
        <end position="207"/>
    </location>
</feature>
<comment type="subcellular location">
    <subcellularLocation>
        <location evidence="8">Cell membrane</location>
    </subcellularLocation>
</comment>
<comment type="function">
    <text evidence="8">Involved in lipopolysaccharide (LPS) biosynthesis. Catalyzes the transfer of 3-deoxy-D-manno-octulosonate (Kdo) residue(s) from CMP-Kdo to lipid IV(A), the tetraacyldisaccharide-1,4'-bisphosphate precursor of lipid A.</text>
</comment>
<evidence type="ECO:0000256" key="7">
    <source>
        <dbReference type="PIRSR" id="PIRSR639901-1"/>
    </source>
</evidence>
<dbReference type="RefSeq" id="WP_120213873.1">
    <property type="nucleotide sequence ID" value="NZ_BMCW01000005.1"/>
</dbReference>
<name>A0A420D7V5_9FLAO</name>
<comment type="caution">
    <text evidence="11">The sequence shown here is derived from an EMBL/GenBank/DDBJ whole genome shotgun (WGS) entry which is preliminary data.</text>
</comment>
<evidence type="ECO:0000259" key="9">
    <source>
        <dbReference type="Pfam" id="PF04413"/>
    </source>
</evidence>
<dbReference type="EC" id="2.4.99.12" evidence="2 8"/>
<dbReference type="Gene3D" id="3.40.50.2000">
    <property type="entry name" value="Glycogen Phosphorylase B"/>
    <property type="match status" value="1"/>
</dbReference>
<keyword evidence="13" id="KW-1185">Reference proteome</keyword>
<evidence type="ECO:0000256" key="8">
    <source>
        <dbReference type="RuleBase" id="RU365103"/>
    </source>
</evidence>
<dbReference type="GO" id="GO:0009245">
    <property type="term" value="P:lipid A biosynthetic process"/>
    <property type="evidence" value="ECO:0007669"/>
    <property type="project" value="TreeGrafter"/>
</dbReference>
<protein>
    <recommendedName>
        <fullName evidence="3 8">3-deoxy-D-manno-octulosonic acid transferase</fullName>
        <shortName evidence="8">Kdo transferase</shortName>
        <ecNumber evidence="2 8">2.4.99.12</ecNumber>
    </recommendedName>
    <alternativeName>
        <fullName evidence="5 8">Lipid IV(A) 3-deoxy-D-manno-octulosonic acid transferase</fullName>
    </alternativeName>
</protein>
<organism evidence="11 12">
    <name type="scientific">Epilithonimonas arachidiradicis</name>
    <dbReference type="NCBI Taxonomy" id="1617282"/>
    <lineage>
        <taxon>Bacteria</taxon>
        <taxon>Pseudomonadati</taxon>
        <taxon>Bacteroidota</taxon>
        <taxon>Flavobacteriia</taxon>
        <taxon>Flavobacteriales</taxon>
        <taxon>Weeksellaceae</taxon>
        <taxon>Chryseobacterium group</taxon>
        <taxon>Epilithonimonas</taxon>
    </lineage>
</organism>
<comment type="pathway">
    <text evidence="1 8">Bacterial outer membrane biogenesis; LPS core biosynthesis.</text>
</comment>
<dbReference type="GO" id="GO:0043842">
    <property type="term" value="F:Kdo transferase activity"/>
    <property type="evidence" value="ECO:0007669"/>
    <property type="project" value="UniProtKB-EC"/>
</dbReference>
<dbReference type="PANTHER" id="PTHR42755:SF1">
    <property type="entry name" value="3-DEOXY-D-MANNO-OCTULOSONIC ACID TRANSFERASE, MITOCHONDRIAL-RELATED"/>
    <property type="match status" value="1"/>
</dbReference>
<comment type="catalytic activity">
    <reaction evidence="6 8">
        <text>lipid IVA (E. coli) + CMP-3-deoxy-beta-D-manno-octulosonate = alpha-Kdo-(2-&gt;6)-lipid IVA (E. coli) + CMP + H(+)</text>
        <dbReference type="Rhea" id="RHEA:28066"/>
        <dbReference type="ChEBI" id="CHEBI:15378"/>
        <dbReference type="ChEBI" id="CHEBI:58603"/>
        <dbReference type="ChEBI" id="CHEBI:60364"/>
        <dbReference type="ChEBI" id="CHEBI:60377"/>
        <dbReference type="ChEBI" id="CHEBI:85987"/>
        <dbReference type="EC" id="2.4.99.12"/>
    </reaction>
</comment>
<dbReference type="InterPro" id="IPR007507">
    <property type="entry name" value="Glycos_transf_N"/>
</dbReference>
<sequence length="423" mass="48413">MKSIYNLFVHLMIFGMKVFSLFDSKTKKGVRGRKESLKIVRGNIQGQKVLWMHAASLGEYEQGLPVLEKLKEQFPEHKTLVTFFSPSGYENVKKRKQIADAVCYLPFDRKKDVKDFVSSFETEIFFTVKYDYWYNLLEELKNRGVKIYVISALFYEHQVFFESYGKWFAKQLRQNIDWFFHQTIKSQALAKKIGLTNSTVSGDTRFDRVKQFLDRDNHLEFIEEFKAGQKLIVFGSSWQAEEDIAQVVAKKLPKTKLIIASHDLHRVPHLQKLFPNAILYSSLTNSHIPELSNSQTLIIDSIGKLSKLYSYADLAVVGGGFHSAGLHNILEAAVYGVPVIFGNQYKKNPEADTLIEAKGAKCFDDFVAASVFITELINKDSQTEDEEKSFLKQMSENAYNFVNSQPDATEIIVKKILNKTSST</sequence>
<dbReference type="AlphaFoldDB" id="A0A420D7V5"/>
<comment type="similarity">
    <text evidence="8">Belongs to the glycosyltransferase group 1 family.</text>
</comment>
<gene>
    <name evidence="10" type="primary">kdtA</name>
    <name evidence="11" type="ORF">BXY58_2259</name>
    <name evidence="10" type="ORF">GCM10007332_24390</name>
</gene>
<evidence type="ECO:0000313" key="10">
    <source>
        <dbReference type="EMBL" id="GGG61573.1"/>
    </source>
</evidence>
<dbReference type="Gene3D" id="3.40.50.11720">
    <property type="entry name" value="3-Deoxy-D-manno-octulosonic-acid transferase, N-terminal domain"/>
    <property type="match status" value="1"/>
</dbReference>
<reference evidence="11 12" key="2">
    <citation type="submission" date="2018-09" db="EMBL/GenBank/DDBJ databases">
        <title>Genomic Encyclopedia of Archaeal and Bacterial Type Strains, Phase II (KMG-II): from individual species to whole genera.</title>
        <authorList>
            <person name="Goeker M."/>
        </authorList>
    </citation>
    <scope>NUCLEOTIDE SEQUENCE [LARGE SCALE GENOMIC DNA]</scope>
    <source>
        <strain evidence="11 12">DSM 27620</strain>
    </source>
</reference>
<dbReference type="PANTHER" id="PTHR42755">
    <property type="entry name" value="3-DEOXY-MANNO-OCTULOSONATE CYTIDYLYLTRANSFERASE"/>
    <property type="match status" value="1"/>
</dbReference>
<keyword evidence="4 8" id="KW-0808">Transferase</keyword>
<dbReference type="Proteomes" id="UP000285906">
    <property type="component" value="Unassembled WGS sequence"/>
</dbReference>
<evidence type="ECO:0000256" key="1">
    <source>
        <dbReference type="ARBA" id="ARBA00004713"/>
    </source>
</evidence>
<dbReference type="InterPro" id="IPR039901">
    <property type="entry name" value="Kdotransferase"/>
</dbReference>
<reference evidence="10" key="4">
    <citation type="submission" date="2024-05" db="EMBL/GenBank/DDBJ databases">
        <authorList>
            <person name="Sun Q."/>
            <person name="Sedlacek I."/>
        </authorList>
    </citation>
    <scope>NUCLEOTIDE SEQUENCE</scope>
    <source>
        <strain evidence="10">CCM 8490</strain>
    </source>
</reference>
<dbReference type="Pfam" id="PF04413">
    <property type="entry name" value="Glycos_transf_N"/>
    <property type="match status" value="1"/>
</dbReference>
<reference evidence="10" key="1">
    <citation type="journal article" date="2014" name="Int. J. Syst. Evol. Microbiol.">
        <title>Complete genome of a new Firmicutes species belonging to the dominant human colonic microbiota ('Ruminococcus bicirculans') reveals two chromosomes and a selective capacity to utilize plant glucans.</title>
        <authorList>
            <consortium name="NISC Comparative Sequencing Program"/>
            <person name="Wegmann U."/>
            <person name="Louis P."/>
            <person name="Goesmann A."/>
            <person name="Henrissat B."/>
            <person name="Duncan S.H."/>
            <person name="Flint H.J."/>
        </authorList>
    </citation>
    <scope>NUCLEOTIDE SEQUENCE</scope>
    <source>
        <strain evidence="10">CCM 8490</strain>
    </source>
</reference>
<dbReference type="EMBL" id="BMCW01000005">
    <property type="protein sequence ID" value="GGG61573.1"/>
    <property type="molecule type" value="Genomic_DNA"/>
</dbReference>
<dbReference type="SUPFAM" id="SSF53756">
    <property type="entry name" value="UDP-Glycosyltransferase/glycogen phosphorylase"/>
    <property type="match status" value="1"/>
</dbReference>